<sequence length="85" mass="9770">MSQEQYEQERAKNEKNEKDLNWCANRALAIYDRGMKEYAIDSFINDVTKCPGIAWVAPKAKVVLRNALGSREEFEKALRGFNVSD</sequence>
<organism evidence="1 2">
    <name type="scientific">Shimazuella alba</name>
    <dbReference type="NCBI Taxonomy" id="2690964"/>
    <lineage>
        <taxon>Bacteria</taxon>
        <taxon>Bacillati</taxon>
        <taxon>Bacillota</taxon>
        <taxon>Bacilli</taxon>
        <taxon>Bacillales</taxon>
        <taxon>Thermoactinomycetaceae</taxon>
        <taxon>Shimazuella</taxon>
    </lineage>
</organism>
<proteinExistence type="predicted"/>
<dbReference type="RefSeq" id="WP_160803070.1">
    <property type="nucleotide sequence ID" value="NZ_WUUL01000018.1"/>
</dbReference>
<name>A0A6I4VW17_9BACL</name>
<reference evidence="1 2" key="1">
    <citation type="submission" date="2019-12" db="EMBL/GenBank/DDBJ databases">
        <title>Whole-genome analyses of novel actinobacteria.</title>
        <authorList>
            <person name="Sahin N."/>
            <person name="Saygin H."/>
        </authorList>
    </citation>
    <scope>NUCLEOTIDE SEQUENCE [LARGE SCALE GENOMIC DNA]</scope>
    <source>
        <strain evidence="1 2">KC615</strain>
    </source>
</reference>
<keyword evidence="2" id="KW-1185">Reference proteome</keyword>
<evidence type="ECO:0000313" key="1">
    <source>
        <dbReference type="EMBL" id="MXQ55717.1"/>
    </source>
</evidence>
<accession>A0A6I4VW17</accession>
<protein>
    <submittedName>
        <fullName evidence="1">Uncharacterized protein</fullName>
    </submittedName>
</protein>
<dbReference type="EMBL" id="WUUL01000018">
    <property type="protein sequence ID" value="MXQ55717.1"/>
    <property type="molecule type" value="Genomic_DNA"/>
</dbReference>
<gene>
    <name evidence="1" type="ORF">GSM42_18710</name>
</gene>
<comment type="caution">
    <text evidence="1">The sequence shown here is derived from an EMBL/GenBank/DDBJ whole genome shotgun (WGS) entry which is preliminary data.</text>
</comment>
<dbReference type="Proteomes" id="UP000430692">
    <property type="component" value="Unassembled WGS sequence"/>
</dbReference>
<dbReference type="AlphaFoldDB" id="A0A6I4VW17"/>
<evidence type="ECO:0000313" key="2">
    <source>
        <dbReference type="Proteomes" id="UP000430692"/>
    </source>
</evidence>